<keyword evidence="3 5" id="KW-1133">Transmembrane helix</keyword>
<dbReference type="Pfam" id="PF10328">
    <property type="entry name" value="7TM_GPCR_Srx"/>
    <property type="match status" value="1"/>
</dbReference>
<protein>
    <recommendedName>
        <fullName evidence="6">G-protein coupled receptors family 1 profile domain-containing protein</fullName>
    </recommendedName>
</protein>
<evidence type="ECO:0000313" key="8">
    <source>
        <dbReference type="Proteomes" id="UP000024635"/>
    </source>
</evidence>
<dbReference type="PANTHER" id="PTHR23017">
    <property type="entry name" value="SERPENTINE RECEPTOR, CLASS X"/>
    <property type="match status" value="1"/>
</dbReference>
<comment type="caution">
    <text evidence="7">The sequence shown here is derived from an EMBL/GenBank/DDBJ whole genome shotgun (WGS) entry which is preliminary data.</text>
</comment>
<dbReference type="PROSITE" id="PS50262">
    <property type="entry name" value="G_PROTEIN_RECEP_F1_2"/>
    <property type="match status" value="1"/>
</dbReference>
<dbReference type="GO" id="GO:0016020">
    <property type="term" value="C:membrane"/>
    <property type="evidence" value="ECO:0007669"/>
    <property type="project" value="UniProtKB-SubCell"/>
</dbReference>
<dbReference type="CDD" id="cd00637">
    <property type="entry name" value="7tm_classA_rhodopsin-like"/>
    <property type="match status" value="1"/>
</dbReference>
<dbReference type="InterPro" id="IPR019430">
    <property type="entry name" value="7TM_GPCR_serpentine_rcpt_Srx"/>
</dbReference>
<keyword evidence="4 5" id="KW-0472">Membrane</keyword>
<proteinExistence type="predicted"/>
<dbReference type="EMBL" id="JARK01001491">
    <property type="protein sequence ID" value="EYB95894.1"/>
    <property type="molecule type" value="Genomic_DNA"/>
</dbReference>
<name>A0A016SZY4_9BILA</name>
<evidence type="ECO:0000256" key="2">
    <source>
        <dbReference type="ARBA" id="ARBA00022692"/>
    </source>
</evidence>
<feature type="domain" description="G-protein coupled receptors family 1 profile" evidence="6">
    <location>
        <begin position="2"/>
        <end position="133"/>
    </location>
</feature>
<evidence type="ECO:0000256" key="1">
    <source>
        <dbReference type="ARBA" id="ARBA00004370"/>
    </source>
</evidence>
<sequence length="133" mass="15219">MGNWLVATSTQRFPSMQNSFGLLLASQSTGEAVLCTLFAFFYSPMVFFDIHSMKIFSRRVGMILLMCYDICIFSHLFISLNRMCAICFPLKYNSYFSNFNTKIFIAITWIIAVTRCVVSYGFCELCVVPMLNS</sequence>
<dbReference type="PANTHER" id="PTHR23017:SF19">
    <property type="entry name" value="7TM GPCR SERPENTINE RECEPTOR CLASS X (SRX) DOMAIN-CONTAINING PROTEIN"/>
    <property type="match status" value="1"/>
</dbReference>
<keyword evidence="8" id="KW-1185">Reference proteome</keyword>
<accession>A0A016SZY4</accession>
<evidence type="ECO:0000256" key="3">
    <source>
        <dbReference type="ARBA" id="ARBA00022989"/>
    </source>
</evidence>
<dbReference type="InterPro" id="IPR017452">
    <property type="entry name" value="GPCR_Rhodpsn_7TM"/>
</dbReference>
<dbReference type="SUPFAM" id="SSF81321">
    <property type="entry name" value="Family A G protein-coupled receptor-like"/>
    <property type="match status" value="1"/>
</dbReference>
<feature type="transmembrane region" description="Helical" evidence="5">
    <location>
        <begin position="63"/>
        <end position="83"/>
    </location>
</feature>
<dbReference type="OrthoDB" id="5825164at2759"/>
<evidence type="ECO:0000256" key="4">
    <source>
        <dbReference type="ARBA" id="ARBA00023136"/>
    </source>
</evidence>
<evidence type="ECO:0000313" key="7">
    <source>
        <dbReference type="EMBL" id="EYB95894.1"/>
    </source>
</evidence>
<dbReference type="Proteomes" id="UP000024635">
    <property type="component" value="Unassembled WGS sequence"/>
</dbReference>
<gene>
    <name evidence="7" type="primary">Acey_s0155.g3076</name>
    <name evidence="7" type="ORF">Y032_0155g3076</name>
</gene>
<organism evidence="7 8">
    <name type="scientific">Ancylostoma ceylanicum</name>
    <dbReference type="NCBI Taxonomy" id="53326"/>
    <lineage>
        <taxon>Eukaryota</taxon>
        <taxon>Metazoa</taxon>
        <taxon>Ecdysozoa</taxon>
        <taxon>Nematoda</taxon>
        <taxon>Chromadorea</taxon>
        <taxon>Rhabditida</taxon>
        <taxon>Rhabditina</taxon>
        <taxon>Rhabditomorpha</taxon>
        <taxon>Strongyloidea</taxon>
        <taxon>Ancylostomatidae</taxon>
        <taxon>Ancylostomatinae</taxon>
        <taxon>Ancylostoma</taxon>
    </lineage>
</organism>
<evidence type="ECO:0000256" key="5">
    <source>
        <dbReference type="SAM" id="Phobius"/>
    </source>
</evidence>
<feature type="transmembrane region" description="Helical" evidence="5">
    <location>
        <begin position="20"/>
        <end position="42"/>
    </location>
</feature>
<evidence type="ECO:0000259" key="6">
    <source>
        <dbReference type="PROSITE" id="PS50262"/>
    </source>
</evidence>
<keyword evidence="2 5" id="KW-0812">Transmembrane</keyword>
<comment type="subcellular location">
    <subcellularLocation>
        <location evidence="1">Membrane</location>
    </subcellularLocation>
</comment>
<dbReference type="AlphaFoldDB" id="A0A016SZY4"/>
<dbReference type="Gene3D" id="1.20.1070.10">
    <property type="entry name" value="Rhodopsin 7-helix transmembrane proteins"/>
    <property type="match status" value="1"/>
</dbReference>
<reference evidence="8" key="1">
    <citation type="journal article" date="2015" name="Nat. Genet.">
        <title>The genome and transcriptome of the zoonotic hookworm Ancylostoma ceylanicum identify infection-specific gene families.</title>
        <authorList>
            <person name="Schwarz E.M."/>
            <person name="Hu Y."/>
            <person name="Antoshechkin I."/>
            <person name="Miller M.M."/>
            <person name="Sternberg P.W."/>
            <person name="Aroian R.V."/>
        </authorList>
    </citation>
    <scope>NUCLEOTIDE SEQUENCE</scope>
    <source>
        <strain evidence="8">HY135</strain>
    </source>
</reference>